<dbReference type="PANTHER" id="PTHR14146:SF0">
    <property type="entry name" value="EXOCYST COMPLEX COMPONENT 4"/>
    <property type="match status" value="1"/>
</dbReference>
<organism evidence="2 3">
    <name type="scientific">Paramicrosporidium saccamoebae</name>
    <dbReference type="NCBI Taxonomy" id="1246581"/>
    <lineage>
        <taxon>Eukaryota</taxon>
        <taxon>Fungi</taxon>
        <taxon>Fungi incertae sedis</taxon>
        <taxon>Cryptomycota</taxon>
        <taxon>Cryptomycota incertae sedis</taxon>
        <taxon>Paramicrosporidium</taxon>
    </lineage>
</organism>
<evidence type="ECO:0000256" key="1">
    <source>
        <dbReference type="RuleBase" id="RU367079"/>
    </source>
</evidence>
<keyword evidence="3" id="KW-1185">Reference proteome</keyword>
<keyword evidence="1" id="KW-0653">Protein transport</keyword>
<feature type="non-terminal residue" evidence="2">
    <location>
        <position position="1"/>
    </location>
</feature>
<evidence type="ECO:0000313" key="2">
    <source>
        <dbReference type="EMBL" id="PJF19334.1"/>
    </source>
</evidence>
<comment type="similarity">
    <text evidence="1">Belongs to the SEC8 family.</text>
</comment>
<gene>
    <name evidence="2" type="ORF">PSACC_00857</name>
</gene>
<dbReference type="Proteomes" id="UP000240830">
    <property type="component" value="Unassembled WGS sequence"/>
</dbReference>
<comment type="function">
    <text evidence="1">Component of the exocyst complex involved in the docking of exocytic vesicles with fusion sites on the plasma membrane.</text>
</comment>
<proteinExistence type="inferred from homology"/>
<dbReference type="AlphaFoldDB" id="A0A2H9TNM1"/>
<keyword evidence="1" id="KW-0813">Transport</keyword>
<sequence>FNPIMVALEMLQNSNPSHDFESFSRLHGRLEEAMATIVENAKELTAKVEEDLCEFRDQIQFKRAELPEIWAKVQQFKDTFAISGKLYPPLGCADLRDMVQKQQAHALELAKRKFFIPAARTLMGALYDSRYLHSTQMVSTTELGKNLFDQIVEEIHHVLYLRELRSTQQLFSRLCERIPDARSLHVGALKRATEQSVSISDSDLTLAPTEFDFDPSSNAVAYLTSLVKAVAILELIPHMLSIVTQRMVSELYQSTEKFRRGMGAGDSPLFVPVLRGNMTKTDSNEFDAFVPHLRRHCGRLIGRLLVIANCISMIGEIAGQIVEEAGSPTDIRAFYRSCLSALHGEVKNWLACLLHGSKTAQRVYSSSTVAIVDTLKGRKSGTDASKAPLYQFVSRDNAKMLPKLLDTGVVLSPKDEMAARKLATMLVVDPFSASKQDVGHRAIVKPNLQYLAILYRPFAQLEHWLQIIFPDDQKDGQFVDATFVENVLSEEYIPAIENYAVQELTRVFNSAEALLWHPLLEVNQTLAIGKGANSLLVCISTFVGLISQVACVLHQIPGSQTECEQVMLNLMSQFLERCDAKFRELVTSKTTEDTSLTFVAISSSFVSHGPLRDLLKQHSMLVGAEDELMDTMLAQKESLLLEKLKSDRSLHRNEIIFDYRILRSVALLQRSLELLPKILADSNLGTVPSFPLFRPEFRPDENGKLLCNFFDGANRGVMACSPAFETAYTNFLASVQRLSETCLFMLRTELRVHCFYFLDLAYREGNYDFEESSNEPDPYVSNLANDLIRFEAFVAEWLPYSRYHVVMDELHESLASMLIADFRYIRSLNPFGCHKLEMNVATLEQILSLISTSANLQAARLFYRLAAAGPERFIEMAPTLPIKFTIPQYQSIFDVYYRDNTGDVSLRRTYNNQLVRLKYLLEGTEPKKQ</sequence>
<comment type="caution">
    <text evidence="2">The sequence shown here is derived from an EMBL/GenBank/DDBJ whole genome shotgun (WGS) entry which is preliminary data.</text>
</comment>
<reference evidence="2 3" key="1">
    <citation type="submission" date="2016-10" db="EMBL/GenBank/DDBJ databases">
        <title>The genome of Paramicrosporidium saccamoebae is the missing link in understanding Cryptomycota and Microsporidia evolution.</title>
        <authorList>
            <person name="Quandt C.A."/>
            <person name="Beaudet D."/>
            <person name="Corsaro D."/>
            <person name="Michel R."/>
            <person name="Corradi N."/>
            <person name="James T."/>
        </authorList>
    </citation>
    <scope>NUCLEOTIDE SEQUENCE [LARGE SCALE GENOMIC DNA]</scope>
    <source>
        <strain evidence="2 3">KSL3</strain>
    </source>
</reference>
<evidence type="ECO:0000313" key="3">
    <source>
        <dbReference type="Proteomes" id="UP000240830"/>
    </source>
</evidence>
<keyword evidence="1" id="KW-0268">Exocytosis</keyword>
<dbReference type="OrthoDB" id="272977at2759"/>
<dbReference type="PANTHER" id="PTHR14146">
    <property type="entry name" value="EXOCYST COMPLEX COMPONENT 4"/>
    <property type="match status" value="1"/>
</dbReference>
<dbReference type="GO" id="GO:0015031">
    <property type="term" value="P:protein transport"/>
    <property type="evidence" value="ECO:0007669"/>
    <property type="project" value="UniProtKB-KW"/>
</dbReference>
<name>A0A2H9TNM1_9FUNG</name>
<dbReference type="GO" id="GO:0006893">
    <property type="term" value="P:Golgi to plasma membrane transport"/>
    <property type="evidence" value="ECO:0007669"/>
    <property type="project" value="TreeGrafter"/>
</dbReference>
<protein>
    <recommendedName>
        <fullName evidence="1">Exocyst complex component Sec8</fullName>
    </recommendedName>
</protein>
<dbReference type="STRING" id="1246581.A0A2H9TNM1"/>
<accession>A0A2H9TNM1</accession>
<dbReference type="GO" id="GO:0000145">
    <property type="term" value="C:exocyst"/>
    <property type="evidence" value="ECO:0007669"/>
    <property type="project" value="UniProtKB-UniRule"/>
</dbReference>
<dbReference type="EMBL" id="MTSL01000065">
    <property type="protein sequence ID" value="PJF19334.1"/>
    <property type="molecule type" value="Genomic_DNA"/>
</dbReference>
<dbReference type="GO" id="GO:0006612">
    <property type="term" value="P:protein targeting to membrane"/>
    <property type="evidence" value="ECO:0007669"/>
    <property type="project" value="UniProtKB-UniRule"/>
</dbReference>
<dbReference type="GO" id="GO:0090522">
    <property type="term" value="P:vesicle tethering involved in exocytosis"/>
    <property type="evidence" value="ECO:0007669"/>
    <property type="project" value="UniProtKB-UniRule"/>
</dbReference>
<dbReference type="InterPro" id="IPR039682">
    <property type="entry name" value="Sec8/EXOC4"/>
</dbReference>